<evidence type="ECO:0000313" key="2">
    <source>
        <dbReference type="EMBL" id="KYF57272.1"/>
    </source>
</evidence>
<evidence type="ECO:0000313" key="3">
    <source>
        <dbReference type="Proteomes" id="UP000075604"/>
    </source>
</evidence>
<gene>
    <name evidence="2" type="ORF">BE04_08300</name>
</gene>
<dbReference type="Pfam" id="PF01078">
    <property type="entry name" value="Mg_chelatase"/>
    <property type="match status" value="1"/>
</dbReference>
<dbReference type="InterPro" id="IPR000523">
    <property type="entry name" value="Mg_chelatse_chII-like_cat_dom"/>
</dbReference>
<reference evidence="2 3" key="1">
    <citation type="submission" date="2014-02" db="EMBL/GenBank/DDBJ databases">
        <title>The small core and large imbalanced accessory genome model reveals a collaborative survival strategy of Sorangium cellulosum strains in nature.</title>
        <authorList>
            <person name="Han K."/>
            <person name="Peng R."/>
            <person name="Blom J."/>
            <person name="Li Y.-Z."/>
        </authorList>
    </citation>
    <scope>NUCLEOTIDE SEQUENCE [LARGE SCALE GENOMIC DNA]</scope>
    <source>
        <strain evidence="2 3">So0157-18</strain>
    </source>
</reference>
<accession>A0A150PNM5</accession>
<comment type="caution">
    <text evidence="2">The sequence shown here is derived from an EMBL/GenBank/DDBJ whole genome shotgun (WGS) entry which is preliminary data.</text>
</comment>
<dbReference type="Proteomes" id="UP000075604">
    <property type="component" value="Unassembled WGS sequence"/>
</dbReference>
<dbReference type="GO" id="GO:0005524">
    <property type="term" value="F:ATP binding"/>
    <property type="evidence" value="ECO:0007669"/>
    <property type="project" value="InterPro"/>
</dbReference>
<name>A0A150PNM5_SORCE</name>
<sequence>MSAAGLVVGGDPIRPGEVSLAHHGCLFLDELLENKSFGLRCVVFGLASATILMTGCAVDSAELTICASMCSSGTTSRRGAPGHTAV</sequence>
<feature type="domain" description="Magnesium chelatase ChlI-like catalytic" evidence="1">
    <location>
        <begin position="2"/>
        <end position="41"/>
    </location>
</feature>
<proteinExistence type="predicted"/>
<evidence type="ECO:0000259" key="1">
    <source>
        <dbReference type="Pfam" id="PF01078"/>
    </source>
</evidence>
<protein>
    <recommendedName>
        <fullName evidence="1">Magnesium chelatase ChlI-like catalytic domain-containing protein</fullName>
    </recommendedName>
</protein>
<organism evidence="2 3">
    <name type="scientific">Sorangium cellulosum</name>
    <name type="common">Polyangium cellulosum</name>
    <dbReference type="NCBI Taxonomy" id="56"/>
    <lineage>
        <taxon>Bacteria</taxon>
        <taxon>Pseudomonadati</taxon>
        <taxon>Myxococcota</taxon>
        <taxon>Polyangia</taxon>
        <taxon>Polyangiales</taxon>
        <taxon>Polyangiaceae</taxon>
        <taxon>Sorangium</taxon>
    </lineage>
</organism>
<dbReference type="EMBL" id="JELX01001895">
    <property type="protein sequence ID" value="KYF57272.1"/>
    <property type="molecule type" value="Genomic_DNA"/>
</dbReference>
<dbReference type="AlphaFoldDB" id="A0A150PNM5"/>